<dbReference type="UniPathway" id="UPA00219"/>
<dbReference type="InterPro" id="IPR015956">
    <property type="entry name" value="Peniciliin-bd_prot_C_sf"/>
</dbReference>
<evidence type="ECO:0000256" key="5">
    <source>
        <dbReference type="ARBA" id="ARBA00022645"/>
    </source>
</evidence>
<gene>
    <name evidence="19" type="ORF">HMPREF9470_04171</name>
</gene>
<feature type="binding site" evidence="14">
    <location>
        <position position="258"/>
    </location>
    <ligand>
        <name>substrate</name>
    </ligand>
</feature>
<evidence type="ECO:0000256" key="15">
    <source>
        <dbReference type="RuleBase" id="RU004016"/>
    </source>
</evidence>
<dbReference type="EC" id="3.4.16.4" evidence="4"/>
<keyword evidence="5" id="KW-0121">Carboxypeptidase</keyword>
<comment type="function">
    <text evidence="1">Removes C-terminal D-alanyl residues from sugar-peptide cell wall precursors.</text>
</comment>
<evidence type="ECO:0000256" key="11">
    <source>
        <dbReference type="ARBA" id="ARBA00023316"/>
    </source>
</evidence>
<dbReference type="AlphaFoldDB" id="A0A0J9BWY3"/>
<evidence type="ECO:0000256" key="10">
    <source>
        <dbReference type="ARBA" id="ARBA00022984"/>
    </source>
</evidence>
<keyword evidence="8" id="KW-0378">Hydrolase</keyword>
<dbReference type="PANTHER" id="PTHR21581">
    <property type="entry name" value="D-ALANYL-D-ALANINE CARBOXYPEPTIDASE"/>
    <property type="match status" value="1"/>
</dbReference>
<dbReference type="EMBL" id="ADLK01000029">
    <property type="protein sequence ID" value="KMW16671.1"/>
    <property type="molecule type" value="Genomic_DNA"/>
</dbReference>
<dbReference type="GO" id="GO:0009002">
    <property type="term" value="F:serine-type D-Ala-D-Ala carboxypeptidase activity"/>
    <property type="evidence" value="ECO:0007669"/>
    <property type="project" value="UniProtKB-EC"/>
</dbReference>
<dbReference type="InterPro" id="IPR037167">
    <property type="entry name" value="Peptidase_S11_C_sf"/>
</dbReference>
<reference evidence="19 20" key="1">
    <citation type="submission" date="2011-04" db="EMBL/GenBank/DDBJ databases">
        <title>The Genome Sequence of Clostridium citroniae WAL-19142.</title>
        <authorList>
            <consortium name="The Broad Institute Genome Sequencing Platform"/>
            <person name="Earl A."/>
            <person name="Ward D."/>
            <person name="Feldgarden M."/>
            <person name="Gevers D."/>
            <person name="Warren Y.A."/>
            <person name="Tyrrell K.L."/>
            <person name="Citron D.M."/>
            <person name="Goldstein E.J."/>
            <person name="Daigneault M."/>
            <person name="Allen-Vercoe E."/>
            <person name="Young S.K."/>
            <person name="Zeng Q."/>
            <person name="Gargeya S."/>
            <person name="Fitzgerald M."/>
            <person name="Haas B."/>
            <person name="Abouelleil A."/>
            <person name="Alvarado L."/>
            <person name="Arachchi H.M."/>
            <person name="Berlin A."/>
            <person name="Brown A."/>
            <person name="Chapman S.B."/>
            <person name="Chen Z."/>
            <person name="Dunbar C."/>
            <person name="Freedman E."/>
            <person name="Gearin G."/>
            <person name="Gellesch M."/>
            <person name="Goldberg J."/>
            <person name="Griggs A."/>
            <person name="Gujja S."/>
            <person name="Heilman E.R."/>
            <person name="Heiman D."/>
            <person name="Howarth C."/>
            <person name="Larson L."/>
            <person name="Lui A."/>
            <person name="MacDonald P.J."/>
            <person name="Mehta T."/>
            <person name="Montmayeur A."/>
            <person name="Murphy C."/>
            <person name="Neiman D."/>
            <person name="Pearson M."/>
            <person name="Priest M."/>
            <person name="Roberts A."/>
            <person name="Saif S."/>
            <person name="Shea T."/>
            <person name="Shenoy N."/>
            <person name="Sisk P."/>
            <person name="Stolte C."/>
            <person name="Sykes S."/>
            <person name="White J."/>
            <person name="Yandava C."/>
            <person name="Wortman J."/>
            <person name="Nusbaum C."/>
            <person name="Birren B."/>
        </authorList>
    </citation>
    <scope>NUCLEOTIDE SEQUENCE [LARGE SCALE GENOMIC DNA]</scope>
    <source>
        <strain evidence="19 20">WAL-19142</strain>
    </source>
</reference>
<evidence type="ECO:0000256" key="4">
    <source>
        <dbReference type="ARBA" id="ARBA00012448"/>
    </source>
</evidence>
<evidence type="ECO:0000256" key="1">
    <source>
        <dbReference type="ARBA" id="ARBA00003217"/>
    </source>
</evidence>
<dbReference type="InterPro" id="IPR018044">
    <property type="entry name" value="Peptidase_S11"/>
</dbReference>
<evidence type="ECO:0000313" key="19">
    <source>
        <dbReference type="EMBL" id="KMW16671.1"/>
    </source>
</evidence>
<evidence type="ECO:0000256" key="9">
    <source>
        <dbReference type="ARBA" id="ARBA00022960"/>
    </source>
</evidence>
<evidence type="ECO:0000256" key="12">
    <source>
        <dbReference type="ARBA" id="ARBA00034000"/>
    </source>
</evidence>
<feature type="active site" description="Proton acceptor" evidence="13">
    <location>
        <position position="86"/>
    </location>
</feature>
<evidence type="ECO:0000259" key="17">
    <source>
        <dbReference type="Pfam" id="PF00768"/>
    </source>
</evidence>
<evidence type="ECO:0000256" key="14">
    <source>
        <dbReference type="PIRSR" id="PIRSR618044-2"/>
    </source>
</evidence>
<evidence type="ECO:0000256" key="2">
    <source>
        <dbReference type="ARBA" id="ARBA00004752"/>
    </source>
</evidence>
<dbReference type="Pfam" id="PF00768">
    <property type="entry name" value="Peptidase_S11"/>
    <property type="match status" value="1"/>
</dbReference>
<dbReference type="OrthoDB" id="9791132at2"/>
<dbReference type="PANTHER" id="PTHR21581:SF33">
    <property type="entry name" value="D-ALANYL-D-ALANINE CARBOXYPEPTIDASE DACB"/>
    <property type="match status" value="1"/>
</dbReference>
<evidence type="ECO:0000256" key="13">
    <source>
        <dbReference type="PIRSR" id="PIRSR618044-1"/>
    </source>
</evidence>
<dbReference type="InterPro" id="IPR012907">
    <property type="entry name" value="Peptidase_S11_C"/>
</dbReference>
<feature type="active site" description="Acyl-ester intermediate" evidence="13">
    <location>
        <position position="83"/>
    </location>
</feature>
<dbReference type="Proteomes" id="UP000037392">
    <property type="component" value="Unassembled WGS sequence"/>
</dbReference>
<dbReference type="Gene3D" id="3.40.710.10">
    <property type="entry name" value="DD-peptidase/beta-lactamase superfamily"/>
    <property type="match status" value="1"/>
</dbReference>
<keyword evidence="7 16" id="KW-0732">Signal</keyword>
<protein>
    <recommendedName>
        <fullName evidence="4">serine-type D-Ala-D-Ala carboxypeptidase</fullName>
        <ecNumber evidence="4">3.4.16.4</ecNumber>
    </recommendedName>
</protein>
<dbReference type="GO" id="GO:0009252">
    <property type="term" value="P:peptidoglycan biosynthetic process"/>
    <property type="evidence" value="ECO:0007669"/>
    <property type="project" value="UniProtKB-UniPathway"/>
</dbReference>
<evidence type="ECO:0000313" key="20">
    <source>
        <dbReference type="Proteomes" id="UP000037392"/>
    </source>
</evidence>
<dbReference type="SUPFAM" id="SSF56601">
    <property type="entry name" value="beta-lactamase/transpeptidase-like"/>
    <property type="match status" value="1"/>
</dbReference>
<keyword evidence="9" id="KW-0133">Cell shape</keyword>
<feature type="active site" evidence="13">
    <location>
        <position position="138"/>
    </location>
</feature>
<dbReference type="Pfam" id="PF07943">
    <property type="entry name" value="PBP5_C"/>
    <property type="match status" value="1"/>
</dbReference>
<evidence type="ECO:0000256" key="3">
    <source>
        <dbReference type="ARBA" id="ARBA00007164"/>
    </source>
</evidence>
<accession>A0A0J9BWY3</accession>
<comment type="similarity">
    <text evidence="3 15">Belongs to the peptidase S11 family.</text>
</comment>
<comment type="caution">
    <text evidence="19">The sequence shown here is derived from an EMBL/GenBank/DDBJ whole genome shotgun (WGS) entry which is preliminary data.</text>
</comment>
<evidence type="ECO:0000256" key="7">
    <source>
        <dbReference type="ARBA" id="ARBA00022729"/>
    </source>
</evidence>
<evidence type="ECO:0000256" key="8">
    <source>
        <dbReference type="ARBA" id="ARBA00022801"/>
    </source>
</evidence>
<dbReference type="InterPro" id="IPR012338">
    <property type="entry name" value="Beta-lactam/transpept-like"/>
</dbReference>
<proteinExistence type="inferred from homology"/>
<dbReference type="SUPFAM" id="SSF69189">
    <property type="entry name" value="Penicillin-binding protein associated domain"/>
    <property type="match status" value="1"/>
</dbReference>
<comment type="catalytic activity">
    <reaction evidence="12">
        <text>Preferential cleavage: (Ac)2-L-Lys-D-Ala-|-D-Ala. Also transpeptidation of peptidyl-alanyl moieties that are N-acyl substituents of D-alanine.</text>
        <dbReference type="EC" id="3.4.16.4"/>
    </reaction>
</comment>
<comment type="pathway">
    <text evidence="2">Cell wall biogenesis; peptidoglycan biosynthesis.</text>
</comment>
<feature type="domain" description="Peptidase S11 D-Ala-D-Ala carboxypeptidase A C-terminal" evidence="18">
    <location>
        <begin position="361"/>
        <end position="410"/>
    </location>
</feature>
<feature type="domain" description="Peptidase S11 D-alanyl-D-alanine carboxypeptidase A N-terminal" evidence="17">
    <location>
        <begin position="53"/>
        <end position="285"/>
    </location>
</feature>
<dbReference type="RefSeq" id="WP_048930630.1">
    <property type="nucleotide sequence ID" value="NZ_KQ235881.1"/>
</dbReference>
<sequence length="435" mass="47850">MKRFIVTIVLLISLVCGRVQTVQGAYITQQEGRSGEAAGESAKDGDETADFLKLYAQSAVLMDGSSGRILYGKGQDIIRPMASTTKIMTCILALEMGNLEDSVTVSSTAASQPKVHLGVRSGEKYRLGDLLYALMLESYNDAAVMIAENIGGSVEGFAALMNEKAKSLGCENTYFITPNGLDGVKKDKDGTEHIHSTTASDLAAIMRYCVTQSPKKDEFLKITQTQNYSFSDSSGKRSYSCYNHNAFLNMMQGVLSGKTGFTGGAGYSYVGAMENGGRTYIIALLGCGWPPHKTYKWTDARKLYTYGLDHYNIRDVFCEKEIPDIPVTGGLCWEEEGNCQEFTGASLHLSEEEKKLPMLLKEDEQVQVTARIPSILEAPVREGQKIGTIDYSLNGTLVKQFPVYADRGVKQMTFFGVVRHVLEIFIDFGRSYHII</sequence>
<dbReference type="GO" id="GO:0006508">
    <property type="term" value="P:proteolysis"/>
    <property type="evidence" value="ECO:0007669"/>
    <property type="project" value="UniProtKB-KW"/>
</dbReference>
<name>A0A0J9BWY3_9FIRM</name>
<feature type="chain" id="PRO_5039296267" description="serine-type D-Ala-D-Ala carboxypeptidase" evidence="16">
    <location>
        <begin position="22"/>
        <end position="435"/>
    </location>
</feature>
<dbReference type="GeneID" id="93161466"/>
<dbReference type="PATRIC" id="fig|742734.4.peg.4470"/>
<dbReference type="Gene3D" id="2.60.410.10">
    <property type="entry name" value="D-Ala-D-Ala carboxypeptidase, C-terminal domain"/>
    <property type="match status" value="1"/>
</dbReference>
<evidence type="ECO:0000256" key="6">
    <source>
        <dbReference type="ARBA" id="ARBA00022670"/>
    </source>
</evidence>
<evidence type="ECO:0000259" key="18">
    <source>
        <dbReference type="Pfam" id="PF07943"/>
    </source>
</evidence>
<keyword evidence="11" id="KW-0961">Cell wall biogenesis/degradation</keyword>
<dbReference type="GO" id="GO:0008360">
    <property type="term" value="P:regulation of cell shape"/>
    <property type="evidence" value="ECO:0007669"/>
    <property type="project" value="UniProtKB-KW"/>
</dbReference>
<keyword evidence="6" id="KW-0645">Protease</keyword>
<dbReference type="PRINTS" id="PR00725">
    <property type="entry name" value="DADACBPTASE1"/>
</dbReference>
<dbReference type="InterPro" id="IPR001967">
    <property type="entry name" value="Peptidase_S11_N"/>
</dbReference>
<dbReference type="GO" id="GO:0071555">
    <property type="term" value="P:cell wall organization"/>
    <property type="evidence" value="ECO:0007669"/>
    <property type="project" value="UniProtKB-KW"/>
</dbReference>
<feature type="signal peptide" evidence="16">
    <location>
        <begin position="1"/>
        <end position="21"/>
    </location>
</feature>
<evidence type="ECO:0000256" key="16">
    <source>
        <dbReference type="SAM" id="SignalP"/>
    </source>
</evidence>
<keyword evidence="10" id="KW-0573">Peptidoglycan synthesis</keyword>
<organism evidence="19 20">
    <name type="scientific">[Clostridium] citroniae WAL-19142</name>
    <dbReference type="NCBI Taxonomy" id="742734"/>
    <lineage>
        <taxon>Bacteria</taxon>
        <taxon>Bacillati</taxon>
        <taxon>Bacillota</taxon>
        <taxon>Clostridia</taxon>
        <taxon>Lachnospirales</taxon>
        <taxon>Lachnospiraceae</taxon>
        <taxon>Enterocloster</taxon>
    </lineage>
</organism>